<sequence length="593" mass="63405">MTAVDDRPSAPAEAPRRRPNPLLALLRNSWRQLTSMRTALVLLFLLAVAAIPGSVLPQRGVNPEDVRDFFVANPELAPWLDRIGAFEAFSSVWFSAIYLLLFTSLIGCITPRLRDHVRALRARPPVVPKRLERLPQHAVVPAPAGGVAAVAETLRRRRWRVAVRGDEVSAEKGYLKETGNLIFHTSMVLVLIGVALGSWYGWHGNRLLVAGADNVFCNTGQQYAEASFGPRVGDDLPQFCLQLDEFDARFLPTGQPSFYNAKVTVDENGGAPRPAEFSVNSPLRLDGANVYLLGHGYAPVIRYTDRFGNSQRSGIPFLNNGDIGLTSEGLAAFPDANVNPETGERDPTLQVAFSGLYLPTAPQEPPFTRSEHPAEQNPLLDLVAYRGNLGLDGGIPSSIYQLDQRQVRNGRLTEIGTKQLRPGESWTLDDGSTVEFLGTEPYIVLSVRHDPGTTLLLVSSFGLVLGLMGSLFVRRRRVFVRVLPASSGDPSSGSPTSRSSLVEVAGLPRTEHPGFADEFAHLVAAIRGDRRDDGDSAAETPTGGPAAETPTGGPAAETPTGGPAAETPAGGPAAETPAGGPAGASAEAREGAE</sequence>
<dbReference type="PANTHER" id="PTHR31566:SF0">
    <property type="entry name" value="CYTOCHROME C BIOGENESIS PROTEIN CCS1, CHLOROPLASTIC"/>
    <property type="match status" value="1"/>
</dbReference>
<feature type="transmembrane region" description="Helical" evidence="7">
    <location>
        <begin position="455"/>
        <end position="473"/>
    </location>
</feature>
<evidence type="ECO:0000313" key="10">
    <source>
        <dbReference type="Proteomes" id="UP000248627"/>
    </source>
</evidence>
<evidence type="ECO:0000259" key="8">
    <source>
        <dbReference type="Pfam" id="PF05140"/>
    </source>
</evidence>
<proteinExistence type="predicted"/>
<dbReference type="Proteomes" id="UP000248627">
    <property type="component" value="Unassembled WGS sequence"/>
</dbReference>
<evidence type="ECO:0000256" key="2">
    <source>
        <dbReference type="ARBA" id="ARBA00022692"/>
    </source>
</evidence>
<reference evidence="9 10" key="1">
    <citation type="submission" date="2018-01" db="EMBL/GenBank/DDBJ databases">
        <title>Draft genome sequence of Jishengella endophytica.</title>
        <authorList>
            <person name="Sahin N."/>
            <person name="Ay H."/>
            <person name="Saygin H."/>
        </authorList>
    </citation>
    <scope>NUCLEOTIDE SEQUENCE [LARGE SCALE GENOMIC DNA]</scope>
    <source>
        <strain evidence="9 10">DSM 45430</strain>
    </source>
</reference>
<evidence type="ECO:0000256" key="7">
    <source>
        <dbReference type="SAM" id="Phobius"/>
    </source>
</evidence>
<dbReference type="OrthoDB" id="3949537at2"/>
<evidence type="ECO:0000256" key="6">
    <source>
        <dbReference type="SAM" id="MobiDB-lite"/>
    </source>
</evidence>
<dbReference type="RefSeq" id="WP_111246580.1">
    <property type="nucleotide sequence ID" value="NZ_POTX01000408.1"/>
</dbReference>
<comment type="subcellular location">
    <subcellularLocation>
        <location evidence="1">Membrane</location>
        <topology evidence="1">Multi-pass membrane protein</topology>
    </subcellularLocation>
</comment>
<accession>A0A2W2CUE1</accession>
<feature type="domain" description="ResB-like" evidence="8">
    <location>
        <begin position="36"/>
        <end position="520"/>
    </location>
</feature>
<keyword evidence="5 7" id="KW-0472">Membrane</keyword>
<dbReference type="GO" id="GO:0016020">
    <property type="term" value="C:membrane"/>
    <property type="evidence" value="ECO:0007669"/>
    <property type="project" value="UniProtKB-SubCell"/>
</dbReference>
<keyword evidence="3" id="KW-0201">Cytochrome c-type biogenesis</keyword>
<dbReference type="InterPro" id="IPR023494">
    <property type="entry name" value="Cyt_c_bgen_Ccs1/CcsB/ResB"/>
</dbReference>
<name>A0A2W2CUE1_9ACTN</name>
<organism evidence="9 10">
    <name type="scientific">Micromonospora endophytica</name>
    <dbReference type="NCBI Taxonomy" id="515350"/>
    <lineage>
        <taxon>Bacteria</taxon>
        <taxon>Bacillati</taxon>
        <taxon>Actinomycetota</taxon>
        <taxon>Actinomycetes</taxon>
        <taxon>Micromonosporales</taxon>
        <taxon>Micromonosporaceae</taxon>
        <taxon>Micromonospora</taxon>
    </lineage>
</organism>
<gene>
    <name evidence="9" type="ORF">C1I93_29820</name>
</gene>
<evidence type="ECO:0000256" key="4">
    <source>
        <dbReference type="ARBA" id="ARBA00022989"/>
    </source>
</evidence>
<protein>
    <submittedName>
        <fullName evidence="9">Cytochrome c biogenesis protein ResB</fullName>
    </submittedName>
</protein>
<dbReference type="GO" id="GO:0017004">
    <property type="term" value="P:cytochrome complex assembly"/>
    <property type="evidence" value="ECO:0007669"/>
    <property type="project" value="UniProtKB-KW"/>
</dbReference>
<keyword evidence="2 7" id="KW-0812">Transmembrane</keyword>
<dbReference type="EMBL" id="POTX01000408">
    <property type="protein sequence ID" value="PZF83783.1"/>
    <property type="molecule type" value="Genomic_DNA"/>
</dbReference>
<dbReference type="PANTHER" id="PTHR31566">
    <property type="entry name" value="CYTOCHROME C BIOGENESIS PROTEIN CCS1, CHLOROPLASTIC"/>
    <property type="match status" value="1"/>
</dbReference>
<feature type="transmembrane region" description="Helical" evidence="7">
    <location>
        <begin position="92"/>
        <end position="113"/>
    </location>
</feature>
<evidence type="ECO:0000256" key="3">
    <source>
        <dbReference type="ARBA" id="ARBA00022748"/>
    </source>
</evidence>
<dbReference type="InterPro" id="IPR007816">
    <property type="entry name" value="ResB-like_domain"/>
</dbReference>
<evidence type="ECO:0000313" key="9">
    <source>
        <dbReference type="EMBL" id="PZF83783.1"/>
    </source>
</evidence>
<feature type="transmembrane region" description="Helical" evidence="7">
    <location>
        <begin position="181"/>
        <end position="202"/>
    </location>
</feature>
<keyword evidence="4 7" id="KW-1133">Transmembrane helix</keyword>
<comment type="caution">
    <text evidence="9">The sequence shown here is derived from an EMBL/GenBank/DDBJ whole genome shotgun (WGS) entry which is preliminary data.</text>
</comment>
<dbReference type="AlphaFoldDB" id="A0A2W2CUE1"/>
<dbReference type="Pfam" id="PF05140">
    <property type="entry name" value="ResB"/>
    <property type="match status" value="1"/>
</dbReference>
<feature type="compositionally biased region" description="Low complexity" evidence="6">
    <location>
        <begin position="537"/>
        <end position="586"/>
    </location>
</feature>
<feature type="region of interest" description="Disordered" evidence="6">
    <location>
        <begin position="530"/>
        <end position="593"/>
    </location>
</feature>
<evidence type="ECO:0000256" key="5">
    <source>
        <dbReference type="ARBA" id="ARBA00023136"/>
    </source>
</evidence>
<keyword evidence="10" id="KW-1185">Reference proteome</keyword>
<evidence type="ECO:0000256" key="1">
    <source>
        <dbReference type="ARBA" id="ARBA00004141"/>
    </source>
</evidence>